<reference evidence="1 2" key="2">
    <citation type="submission" date="2016-01" db="EMBL/GenBank/DDBJ databases">
        <title>Microcella alkaliphila JAM AC0309 whole genome shotgun sequence.</title>
        <authorList>
            <person name="Kurata A."/>
            <person name="Hirose Y."/>
            <person name="Kishimoto N."/>
            <person name="Kobayashi T."/>
        </authorList>
    </citation>
    <scope>NUCLEOTIDE SEQUENCE [LARGE SCALE GENOMIC DNA]</scope>
    <source>
        <strain evidence="1 2">JAM AC0309</strain>
    </source>
</reference>
<dbReference type="EMBL" id="AP017315">
    <property type="protein sequence ID" value="BAU32991.1"/>
    <property type="molecule type" value="Genomic_DNA"/>
</dbReference>
<reference evidence="2" key="1">
    <citation type="submission" date="2015-12" db="EMBL/GenBank/DDBJ databases">
        <authorList>
            <person name="Shamseldin A."/>
            <person name="Moawad H."/>
            <person name="Abd El-Rahim W.M."/>
            <person name="Sadowsky M.J."/>
        </authorList>
    </citation>
    <scope>NUCLEOTIDE SEQUENCE [LARGE SCALE GENOMIC DNA]</scope>
    <source>
        <strain evidence="2">JAM AC0309</strain>
    </source>
</reference>
<protein>
    <submittedName>
        <fullName evidence="1">LigA protein</fullName>
    </submittedName>
</protein>
<evidence type="ECO:0000313" key="2">
    <source>
        <dbReference type="Proteomes" id="UP000218965"/>
    </source>
</evidence>
<evidence type="ECO:0000313" key="1">
    <source>
        <dbReference type="EMBL" id="BAU32991.1"/>
    </source>
</evidence>
<gene>
    <name evidence="1" type="ORF">MalAC0309_2148</name>
</gene>
<dbReference type="AlphaFoldDB" id="A0A0U5BFG7"/>
<sequence length="346" mass="37844">MKLGALLVISSLTIGAQVPSSEIDPAGYADADAFSSMLATAFPEILEESQPNSTISPIASDDGITIATDSPSENELLDSGAQLVPPPTVYVEFATGVIAPEIEGVYRLEVEDKDSVAFLQETQWGYRIISTIGSSDSPTAFSYDVDLPHDTRMDETADLIYMVGPSEEVLATLEVPWARDANGLDVHTYFTWSEGVLTQHVELTGSETFPVLADPAWSYSYSYNTGKTPVAVERILKSCFNCHFPVAGAPRNFPTFNQLLPLTVAFNNYECTMGRLERTSTTFNFGFVATRNHFHGQGSTIKFSFRSDNRLYVNARINNGWINNAVYRAAAAANWAVFANNLRNAS</sequence>
<dbReference type="Proteomes" id="UP000218965">
    <property type="component" value="Chromosome"/>
</dbReference>
<organism evidence="1 2">
    <name type="scientific">Microcella alkaliphila</name>
    <dbReference type="NCBI Taxonomy" id="279828"/>
    <lineage>
        <taxon>Bacteria</taxon>
        <taxon>Bacillati</taxon>
        <taxon>Actinomycetota</taxon>
        <taxon>Actinomycetes</taxon>
        <taxon>Micrococcales</taxon>
        <taxon>Microbacteriaceae</taxon>
        <taxon>Microcella</taxon>
    </lineage>
</organism>
<proteinExistence type="predicted"/>
<accession>A0A0U5BFG7</accession>
<dbReference type="KEGG" id="malk:MalAC0309_2148"/>
<name>A0A0U5BFG7_9MICO</name>